<feature type="region of interest" description="Disordered" evidence="1">
    <location>
        <begin position="15"/>
        <end position="64"/>
    </location>
</feature>
<keyword evidence="2" id="KW-1185">Reference proteome</keyword>
<evidence type="ECO:0000313" key="2">
    <source>
        <dbReference type="Proteomes" id="UP000694925"/>
    </source>
</evidence>
<protein>
    <submittedName>
        <fullName evidence="3">Uncharacterized protein LOC113463827</fullName>
    </submittedName>
</protein>
<feature type="compositionally biased region" description="Basic residues" evidence="1">
    <location>
        <begin position="15"/>
        <end position="41"/>
    </location>
</feature>
<name>A0AAJ7RWB3_9HYME</name>
<accession>A0AAJ7RWB3</accession>
<evidence type="ECO:0000313" key="3">
    <source>
        <dbReference type="RefSeq" id="XP_026666488.1"/>
    </source>
</evidence>
<dbReference type="AlphaFoldDB" id="A0AAJ7RWB3"/>
<dbReference type="RefSeq" id="XP_026666488.1">
    <property type="nucleotide sequence ID" value="XM_026810687.1"/>
</dbReference>
<dbReference type="Proteomes" id="UP000694925">
    <property type="component" value="Unplaced"/>
</dbReference>
<dbReference type="GeneID" id="113463827"/>
<evidence type="ECO:0000256" key="1">
    <source>
        <dbReference type="SAM" id="MobiDB-lite"/>
    </source>
</evidence>
<proteinExistence type="predicted"/>
<organism evidence="2 3">
    <name type="scientific">Ceratina calcarata</name>
    <dbReference type="NCBI Taxonomy" id="156304"/>
    <lineage>
        <taxon>Eukaryota</taxon>
        <taxon>Metazoa</taxon>
        <taxon>Ecdysozoa</taxon>
        <taxon>Arthropoda</taxon>
        <taxon>Hexapoda</taxon>
        <taxon>Insecta</taxon>
        <taxon>Pterygota</taxon>
        <taxon>Neoptera</taxon>
        <taxon>Endopterygota</taxon>
        <taxon>Hymenoptera</taxon>
        <taxon>Apocrita</taxon>
        <taxon>Aculeata</taxon>
        <taxon>Apoidea</taxon>
        <taxon>Anthophila</taxon>
        <taxon>Apidae</taxon>
        <taxon>Ceratina</taxon>
        <taxon>Zadontomerus</taxon>
    </lineage>
</organism>
<reference evidence="3" key="1">
    <citation type="submission" date="2025-08" db="UniProtKB">
        <authorList>
            <consortium name="RefSeq"/>
        </authorList>
    </citation>
    <scope>IDENTIFICATION</scope>
    <source>
        <tissue evidence="3">Whole body</tissue>
    </source>
</reference>
<feature type="region of interest" description="Disordered" evidence="1">
    <location>
        <begin position="79"/>
        <end position="108"/>
    </location>
</feature>
<sequence>METVTAIRLRRPRRRRRRWYIRKRKMASSTRTKNRTIKFARRHVETEDDPGTASTDKDSSDASSKLTISLLLQEEIVKAAGKPPTVKSAARRKSNKGTHGKPRSDRHPIVRFITIPDGLSLTFDVKDTA</sequence>
<feature type="compositionally biased region" description="Basic residues" evidence="1">
    <location>
        <begin position="89"/>
        <end position="101"/>
    </location>
</feature>
<dbReference type="KEGG" id="ccal:113463827"/>
<gene>
    <name evidence="3" type="primary">LOC113463827</name>
</gene>